<dbReference type="EC" id="5.6.2.3" evidence="15"/>
<keyword evidence="4 15" id="KW-0227">DNA damage</keyword>
<proteinExistence type="inferred from homology"/>
<protein>
    <recommendedName>
        <fullName evidence="15">ATP-dependent DNA helicase PIF1</fullName>
        <ecNumber evidence="15">5.6.2.3</ecNumber>
    </recommendedName>
    <alternativeName>
        <fullName evidence="15">DNA 5'-3' helicase PIF1</fullName>
    </alternativeName>
    <alternativeName>
        <fullName evidence="15">DNA repair and recombination helicase PIF1</fullName>
    </alternativeName>
</protein>
<dbReference type="GO" id="GO:0016887">
    <property type="term" value="F:ATP hydrolysis activity"/>
    <property type="evidence" value="ECO:0007669"/>
    <property type="project" value="RHEA"/>
</dbReference>
<evidence type="ECO:0000313" key="18">
    <source>
        <dbReference type="EMBL" id="CRL26151.1"/>
    </source>
</evidence>
<comment type="subcellular location">
    <subcellularLocation>
        <location evidence="2">Nucleus</location>
        <location evidence="2">Nucleolus</location>
    </subcellularLocation>
    <subcellularLocation>
        <location evidence="15">Nucleus</location>
    </subcellularLocation>
    <subcellularLocation>
        <location evidence="15">Mitochondrion</location>
    </subcellularLocation>
</comment>
<keyword evidence="5 15" id="KW-0378">Hydrolase</keyword>
<name>A0A0G4PIW6_PENC3</name>
<dbReference type="HAMAP" id="MF_03176">
    <property type="entry name" value="PIF1"/>
    <property type="match status" value="1"/>
</dbReference>
<evidence type="ECO:0000256" key="2">
    <source>
        <dbReference type="ARBA" id="ARBA00004604"/>
    </source>
</evidence>
<evidence type="ECO:0000256" key="11">
    <source>
        <dbReference type="ARBA" id="ARBA00023204"/>
    </source>
</evidence>
<comment type="similarity">
    <text evidence="15">Belongs to the helicase family. PIF1 subfamily.</text>
</comment>
<dbReference type="SMART" id="SM00382">
    <property type="entry name" value="AAA"/>
    <property type="match status" value="1"/>
</dbReference>
<dbReference type="InterPro" id="IPR049163">
    <property type="entry name" value="Pif1-like_2B_dom"/>
</dbReference>
<comment type="catalytic activity">
    <reaction evidence="14 15">
        <text>ATP + H2O = ADP + phosphate + H(+)</text>
        <dbReference type="Rhea" id="RHEA:13065"/>
        <dbReference type="ChEBI" id="CHEBI:15377"/>
        <dbReference type="ChEBI" id="CHEBI:15378"/>
        <dbReference type="ChEBI" id="CHEBI:30616"/>
        <dbReference type="ChEBI" id="CHEBI:43474"/>
        <dbReference type="ChEBI" id="CHEBI:456216"/>
        <dbReference type="EC" id="5.6.2.3"/>
    </reaction>
</comment>
<dbReference type="InterPro" id="IPR010285">
    <property type="entry name" value="DNA_helicase_pif1-like_DEAD"/>
</dbReference>
<dbReference type="InterPro" id="IPR051055">
    <property type="entry name" value="PIF1_helicase"/>
</dbReference>
<evidence type="ECO:0000256" key="10">
    <source>
        <dbReference type="ARBA" id="ARBA00023172"/>
    </source>
</evidence>
<dbReference type="CDD" id="cd18809">
    <property type="entry name" value="SF1_C_RecD"/>
    <property type="match status" value="1"/>
</dbReference>
<dbReference type="InterPro" id="IPR027417">
    <property type="entry name" value="P-loop_NTPase"/>
</dbReference>
<comment type="function">
    <text evidence="15">DNA-dependent ATPase and 5'-3' DNA helicase required for the maintenance of both mitochondrial and nuclear genome stability.</text>
</comment>
<evidence type="ECO:0000256" key="4">
    <source>
        <dbReference type="ARBA" id="ARBA00022763"/>
    </source>
</evidence>
<evidence type="ECO:0000256" key="14">
    <source>
        <dbReference type="ARBA" id="ARBA00048954"/>
    </source>
</evidence>
<dbReference type="PANTHER" id="PTHR47642:SF5">
    <property type="entry name" value="ATP-DEPENDENT DNA HELICASE"/>
    <property type="match status" value="1"/>
</dbReference>
<evidence type="ECO:0000256" key="9">
    <source>
        <dbReference type="ARBA" id="ARBA00023128"/>
    </source>
</evidence>
<feature type="region of interest" description="Disordered" evidence="16">
    <location>
        <begin position="108"/>
        <end position="235"/>
    </location>
</feature>
<gene>
    <name evidence="15" type="primary">PIF1</name>
    <name evidence="18" type="ORF">PCAMFM013_S017g000134</name>
</gene>
<dbReference type="InterPro" id="IPR003593">
    <property type="entry name" value="AAA+_ATPase"/>
</dbReference>
<dbReference type="Pfam" id="PF05970">
    <property type="entry name" value="PIF1"/>
    <property type="match status" value="1"/>
</dbReference>
<feature type="domain" description="AAA+ ATPase" evidence="17">
    <location>
        <begin position="283"/>
        <end position="492"/>
    </location>
</feature>
<dbReference type="SUPFAM" id="SSF52540">
    <property type="entry name" value="P-loop containing nucleoside triphosphate hydrolases"/>
    <property type="match status" value="2"/>
</dbReference>
<comment type="subunit">
    <text evidence="15">Monomer.</text>
</comment>
<keyword evidence="6 15" id="KW-0347">Helicase</keyword>
<evidence type="ECO:0000256" key="15">
    <source>
        <dbReference type="HAMAP-Rule" id="MF_03176"/>
    </source>
</evidence>
<dbReference type="Gene3D" id="3.40.50.300">
    <property type="entry name" value="P-loop containing nucleotide triphosphate hydrolases"/>
    <property type="match status" value="1"/>
</dbReference>
<keyword evidence="19" id="KW-1185">Reference proteome</keyword>
<dbReference type="Pfam" id="PF21530">
    <property type="entry name" value="Pif1_2B_dom"/>
    <property type="match status" value="1"/>
</dbReference>
<evidence type="ECO:0000256" key="6">
    <source>
        <dbReference type="ARBA" id="ARBA00022806"/>
    </source>
</evidence>
<dbReference type="InterPro" id="IPR048293">
    <property type="entry name" value="PIF1_RRM3_pfh1"/>
</dbReference>
<organism evidence="18 19">
    <name type="scientific">Penicillium camemberti (strain FM 013)</name>
    <dbReference type="NCBI Taxonomy" id="1429867"/>
    <lineage>
        <taxon>Eukaryota</taxon>
        <taxon>Fungi</taxon>
        <taxon>Dikarya</taxon>
        <taxon>Ascomycota</taxon>
        <taxon>Pezizomycotina</taxon>
        <taxon>Eurotiomycetes</taxon>
        <taxon>Eurotiomycetidae</taxon>
        <taxon>Eurotiales</taxon>
        <taxon>Aspergillaceae</taxon>
        <taxon>Penicillium</taxon>
    </lineage>
</organism>
<keyword evidence="7 15" id="KW-0067">ATP-binding</keyword>
<evidence type="ECO:0000256" key="8">
    <source>
        <dbReference type="ARBA" id="ARBA00023125"/>
    </source>
</evidence>
<dbReference type="PANTHER" id="PTHR47642">
    <property type="entry name" value="ATP-DEPENDENT DNA HELICASE"/>
    <property type="match status" value="1"/>
</dbReference>
<evidence type="ECO:0000256" key="7">
    <source>
        <dbReference type="ARBA" id="ARBA00022840"/>
    </source>
</evidence>
<accession>A0A0G4PIW6</accession>
<dbReference type="GO" id="GO:0005739">
    <property type="term" value="C:mitochondrion"/>
    <property type="evidence" value="ECO:0007669"/>
    <property type="project" value="UniProtKB-SubCell"/>
</dbReference>
<dbReference type="AlphaFoldDB" id="A0A0G4PIW6"/>
<dbReference type="GO" id="GO:0006310">
    <property type="term" value="P:DNA recombination"/>
    <property type="evidence" value="ECO:0007669"/>
    <property type="project" value="UniProtKB-UniRule"/>
</dbReference>
<dbReference type="FunFam" id="3.40.50.300:FF:001226">
    <property type="entry name" value="ATP-dependent DNA helicase PIF1"/>
    <property type="match status" value="1"/>
</dbReference>
<comment type="cofactor">
    <cofactor evidence="1 15">
        <name>Mg(2+)</name>
        <dbReference type="ChEBI" id="CHEBI:18420"/>
    </cofactor>
</comment>
<dbReference type="Proteomes" id="UP000053732">
    <property type="component" value="Unassembled WGS sequence"/>
</dbReference>
<feature type="binding site" evidence="15">
    <location>
        <begin position="291"/>
        <end position="298"/>
    </location>
    <ligand>
        <name>ATP</name>
        <dbReference type="ChEBI" id="CHEBI:30616"/>
    </ligand>
</feature>
<evidence type="ECO:0000256" key="12">
    <source>
        <dbReference type="ARBA" id="ARBA00023235"/>
    </source>
</evidence>
<dbReference type="EMBL" id="HG793150">
    <property type="protein sequence ID" value="CRL26151.1"/>
    <property type="molecule type" value="Genomic_DNA"/>
</dbReference>
<dbReference type="STRING" id="1429867.A0A0G4PIW6"/>
<evidence type="ECO:0000256" key="16">
    <source>
        <dbReference type="SAM" id="MobiDB-lite"/>
    </source>
</evidence>
<sequence>MHFARFRARGIHIIGSLSLTCPKRLPSSFAYSSSSRPAEAPEKMFKKALQDHPGSGTKPLHQTDLLRANAAVPSKSQPQSGGVKRKIEVAESSLGSLHNAVYFDENDFDDDLDLDEPQPLIAPSVSGPAISKTVTYPSLDTTSRIGQSVYGNENPTDVNYPDLPPMSQEAAAPPSSMQLPWSSSPPSHFQPPVKKPRTLPWTKEEEEPRDDKKKSFVTPKRSRPAEPWNKSESTIKAEQKELRQEYKKTQKPDPNLKTKDNSKIASVFLSDEQRAVLEAVVDRGKSMFFTGSAGTGKSVLMREIIAKLRNKYRKEPDRIAVTASTGLAACNIGGVTLHSFAGIGLGKEPVPELVKKIKKNQKARNRWLRTKVLVVDEVSMVDGDLFDKLEEIARRIRNNGRPFGGIQLVVTGDFFQLPPVPDGSNREAKFAFAAASWTTCIQHTILLTNIFRQRDPEFADMLNEMRLGKITPRTIEAFRRLSRPLDVKDQIEATELFPTRAEVEGANSARMGRLSGEMMRFNAVDSGTIQDPQHRERLLANCMAPPMIQLKKGAQVMLIKNMEDSLVNGSIGKVVAFMSEDYFDSYKENDKNFTDDATASDDERAHRARKKLKPMGYKEGPASMARKWPLVSFLQPDGSERHLLCQPETWKIELPNGEVQAQRQQVPLILAWALSIHKAQGQTLQRVKVDLGRVFEKGQAYVALSRAVSQEGLQVTRFEPRKVMVHPRVVEFYSNLITITEVNKSKSSSALNPDDFDDDDF</sequence>
<feature type="compositionally biased region" description="Polar residues" evidence="16">
    <location>
        <begin position="175"/>
        <end position="187"/>
    </location>
</feature>
<keyword evidence="3 15" id="KW-0547">Nucleotide-binding</keyword>
<dbReference type="GO" id="GO:0000723">
    <property type="term" value="P:telomere maintenance"/>
    <property type="evidence" value="ECO:0007669"/>
    <property type="project" value="InterPro"/>
</dbReference>
<evidence type="ECO:0000256" key="13">
    <source>
        <dbReference type="ARBA" id="ARBA00023242"/>
    </source>
</evidence>
<keyword evidence="11 15" id="KW-0234">DNA repair</keyword>
<keyword evidence="9 15" id="KW-0496">Mitochondrion</keyword>
<dbReference type="GO" id="GO:0003697">
    <property type="term" value="F:single-stranded DNA binding"/>
    <property type="evidence" value="ECO:0007669"/>
    <property type="project" value="UniProtKB-ARBA"/>
</dbReference>
<keyword evidence="8 15" id="KW-0238">DNA-binding</keyword>
<dbReference type="GO" id="GO:0043139">
    <property type="term" value="F:5'-3' DNA helicase activity"/>
    <property type="evidence" value="ECO:0007669"/>
    <property type="project" value="UniProtKB-UniRule"/>
</dbReference>
<keyword evidence="10 15" id="KW-0233">DNA recombination</keyword>
<dbReference type="GO" id="GO:0005730">
    <property type="term" value="C:nucleolus"/>
    <property type="evidence" value="ECO:0007669"/>
    <property type="project" value="UniProtKB-SubCell"/>
</dbReference>
<reference evidence="18 19" key="1">
    <citation type="journal article" date="2014" name="Nat. Commun.">
        <title>Multiple recent horizontal transfers of a large genomic region in cheese making fungi.</title>
        <authorList>
            <person name="Cheeseman K."/>
            <person name="Ropars J."/>
            <person name="Renault P."/>
            <person name="Dupont J."/>
            <person name="Gouzy J."/>
            <person name="Branca A."/>
            <person name="Abraham A.L."/>
            <person name="Ceppi M."/>
            <person name="Conseiller E."/>
            <person name="Debuchy R."/>
            <person name="Malagnac F."/>
            <person name="Goarin A."/>
            <person name="Silar P."/>
            <person name="Lacoste S."/>
            <person name="Sallet E."/>
            <person name="Bensimon A."/>
            <person name="Giraud T."/>
            <person name="Brygoo Y."/>
        </authorList>
    </citation>
    <scope>NUCLEOTIDE SEQUENCE [LARGE SCALE GENOMIC DNA]</scope>
    <source>
        <strain evidence="19">FM 013</strain>
    </source>
</reference>
<feature type="compositionally biased region" description="Polar residues" evidence="16">
    <location>
        <begin position="132"/>
        <end position="157"/>
    </location>
</feature>
<dbReference type="GO" id="GO:0005524">
    <property type="term" value="F:ATP binding"/>
    <property type="evidence" value="ECO:0007669"/>
    <property type="project" value="UniProtKB-UniRule"/>
</dbReference>
<evidence type="ECO:0000256" key="3">
    <source>
        <dbReference type="ARBA" id="ARBA00022741"/>
    </source>
</evidence>
<evidence type="ECO:0000313" key="19">
    <source>
        <dbReference type="Proteomes" id="UP000053732"/>
    </source>
</evidence>
<keyword evidence="13 15" id="KW-0539">Nucleus</keyword>
<feature type="DNA-binding region" evidence="15">
    <location>
        <begin position="699"/>
        <end position="718"/>
    </location>
</feature>
<dbReference type="GO" id="GO:0006281">
    <property type="term" value="P:DNA repair"/>
    <property type="evidence" value="ECO:0007669"/>
    <property type="project" value="UniProtKB-UniRule"/>
</dbReference>
<evidence type="ECO:0000256" key="5">
    <source>
        <dbReference type="ARBA" id="ARBA00022801"/>
    </source>
</evidence>
<keyword evidence="12 15" id="KW-0413">Isomerase</keyword>
<dbReference type="CDD" id="cd18037">
    <property type="entry name" value="DEXSc_Pif1_like"/>
    <property type="match status" value="1"/>
</dbReference>
<evidence type="ECO:0000259" key="17">
    <source>
        <dbReference type="SMART" id="SM00382"/>
    </source>
</evidence>
<evidence type="ECO:0000256" key="1">
    <source>
        <dbReference type="ARBA" id="ARBA00001946"/>
    </source>
</evidence>